<sequence>MNNTINYRQLIYNSMCNIIKEAISTFANQEYYKQIHIAVTLSTKYKGVVLPEYIKESYPDIITLIIQHQFRNLKVNDNDFSVILSFKGKDENVIVPFKSITKYVDLLANFSLDLNQYENIHSQINEEVKKESTNTNNISRTSQDNIIFIDNFRKN</sequence>
<keyword evidence="2" id="KW-0645">Protease</keyword>
<dbReference type="AlphaFoldDB" id="A0A9Q9BWQ0"/>
<organism evidence="2 4">
    <name type="scientific">Neoehrlichia mikurensis</name>
    <dbReference type="NCBI Taxonomy" id="89586"/>
    <lineage>
        <taxon>Bacteria</taxon>
        <taxon>Pseudomonadati</taxon>
        <taxon>Pseudomonadota</taxon>
        <taxon>Alphaproteobacteria</taxon>
        <taxon>Rickettsiales</taxon>
        <taxon>Anaplasmataceae</taxon>
        <taxon>Candidatus Neoehrlichia</taxon>
    </lineage>
</organism>
<keyword evidence="5" id="KW-1185">Reference proteome</keyword>
<dbReference type="EMBL" id="CP089286">
    <property type="protein sequence ID" value="UTO55291.1"/>
    <property type="molecule type" value="Genomic_DNA"/>
</dbReference>
<keyword evidence="1" id="KW-0175">Coiled coil</keyword>
<keyword evidence="2" id="KW-0378">Hydrolase</keyword>
<reference evidence="2" key="1">
    <citation type="journal article" date="2022" name="Microorganisms">
        <title>Assembly and Comparison of Ca. Neoehrlichia mikurensis Genomes.</title>
        <authorList>
            <person name="Azagi T."/>
            <person name="Dirks R.P."/>
            <person name="Yebra-Pimentel E.S."/>
            <person name="Schaap P.J."/>
            <person name="Koehorst J.J."/>
            <person name="Esser H.J."/>
            <person name="Sprong H."/>
        </authorList>
    </citation>
    <scope>NUCLEOTIDE SEQUENCE</scope>
    <source>
        <strain evidence="3">18-2804</strain>
        <strain evidence="2">18-2837</strain>
    </source>
</reference>
<dbReference type="EMBL" id="CP089285">
    <property type="protein sequence ID" value="UTO56212.1"/>
    <property type="molecule type" value="Genomic_DNA"/>
</dbReference>
<feature type="coiled-coil region" evidence="1">
    <location>
        <begin position="107"/>
        <end position="134"/>
    </location>
</feature>
<dbReference type="Pfam" id="PF04386">
    <property type="entry name" value="SspB"/>
    <property type="match status" value="1"/>
</dbReference>
<gene>
    <name evidence="3" type="ORF">LUA81_03805</name>
    <name evidence="2" type="ORF">LUA82_03840</name>
</gene>
<name>A0A9Q9BWQ0_9RICK</name>
<evidence type="ECO:0000313" key="2">
    <source>
        <dbReference type="EMBL" id="UTO55291.1"/>
    </source>
</evidence>
<protein>
    <submittedName>
        <fullName evidence="2">ClpXP protease specificity-enhancing factor SspB</fullName>
    </submittedName>
</protein>
<dbReference type="InterPro" id="IPR007481">
    <property type="entry name" value="SspB"/>
</dbReference>
<accession>A0A9Q9BWQ0</accession>
<dbReference type="GO" id="GO:0006508">
    <property type="term" value="P:proteolysis"/>
    <property type="evidence" value="ECO:0007669"/>
    <property type="project" value="UniProtKB-KW"/>
</dbReference>
<dbReference type="Proteomes" id="UP001059985">
    <property type="component" value="Chromosome"/>
</dbReference>
<evidence type="ECO:0000313" key="3">
    <source>
        <dbReference type="EMBL" id="UTO56212.1"/>
    </source>
</evidence>
<proteinExistence type="predicted"/>
<dbReference type="RefSeq" id="WP_218194153.1">
    <property type="nucleotide sequence ID" value="NZ_CP054597.1"/>
</dbReference>
<dbReference type="Proteomes" id="UP001059822">
    <property type="component" value="Chromosome"/>
</dbReference>
<evidence type="ECO:0000256" key="1">
    <source>
        <dbReference type="SAM" id="Coils"/>
    </source>
</evidence>
<dbReference type="GO" id="GO:0008233">
    <property type="term" value="F:peptidase activity"/>
    <property type="evidence" value="ECO:0007669"/>
    <property type="project" value="UniProtKB-KW"/>
</dbReference>
<evidence type="ECO:0000313" key="4">
    <source>
        <dbReference type="Proteomes" id="UP001059822"/>
    </source>
</evidence>
<evidence type="ECO:0000313" key="5">
    <source>
        <dbReference type="Proteomes" id="UP001059985"/>
    </source>
</evidence>